<gene>
    <name evidence="2" type="ORF">SAMN04488692_105102</name>
</gene>
<dbReference type="GO" id="GO:0016740">
    <property type="term" value="F:transferase activity"/>
    <property type="evidence" value="ECO:0007669"/>
    <property type="project" value="UniProtKB-KW"/>
</dbReference>
<keyword evidence="3" id="KW-1185">Reference proteome</keyword>
<dbReference type="Gene3D" id="3.30.460.10">
    <property type="entry name" value="Beta Polymerase, domain 2"/>
    <property type="match status" value="1"/>
</dbReference>
<dbReference type="PANTHER" id="PTHR33933">
    <property type="entry name" value="NUCLEOTIDYLTRANSFERASE"/>
    <property type="match status" value="1"/>
</dbReference>
<organism evidence="2 3">
    <name type="scientific">Halarsenatibacter silvermanii</name>
    <dbReference type="NCBI Taxonomy" id="321763"/>
    <lineage>
        <taxon>Bacteria</taxon>
        <taxon>Bacillati</taxon>
        <taxon>Bacillota</taxon>
        <taxon>Clostridia</taxon>
        <taxon>Halanaerobiales</taxon>
        <taxon>Halarsenatibacteraceae</taxon>
        <taxon>Halarsenatibacter</taxon>
    </lineage>
</organism>
<dbReference type="Proteomes" id="UP000199476">
    <property type="component" value="Unassembled WGS sequence"/>
</dbReference>
<dbReference type="Pfam" id="PF01909">
    <property type="entry name" value="NTP_transf_2"/>
    <property type="match status" value="1"/>
</dbReference>
<dbReference type="STRING" id="321763.SAMN04488692_105102"/>
<dbReference type="InterPro" id="IPR043519">
    <property type="entry name" value="NT_sf"/>
</dbReference>
<reference evidence="2 3" key="1">
    <citation type="submission" date="2016-10" db="EMBL/GenBank/DDBJ databases">
        <authorList>
            <person name="de Groot N.N."/>
        </authorList>
    </citation>
    <scope>NUCLEOTIDE SEQUENCE [LARGE SCALE GENOMIC DNA]</scope>
    <source>
        <strain evidence="2 3">SLAS-1</strain>
    </source>
</reference>
<dbReference type="InterPro" id="IPR052548">
    <property type="entry name" value="Type_VII_TA_antitoxin"/>
</dbReference>
<dbReference type="SUPFAM" id="SSF81301">
    <property type="entry name" value="Nucleotidyltransferase"/>
    <property type="match status" value="1"/>
</dbReference>
<evidence type="ECO:0000313" key="3">
    <source>
        <dbReference type="Proteomes" id="UP000199476"/>
    </source>
</evidence>
<dbReference type="RefSeq" id="WP_089758913.1">
    <property type="nucleotide sequence ID" value="NZ_FNGO01000005.1"/>
</dbReference>
<sequence>MNYQNVITEEKIREAVNRIVEKTNPQKIIIFGSYAVDDFDKYSDLDLLIVKETDLPSHRRGRKILKELRGLKLPVDIVVYTPKEIKEWKEEKHSFISKILTEGKVIYDREEEEINTTMV</sequence>
<dbReference type="EMBL" id="FNGO01000005">
    <property type="protein sequence ID" value="SDL53143.1"/>
    <property type="molecule type" value="Genomic_DNA"/>
</dbReference>
<protein>
    <submittedName>
        <fullName evidence="2">Nucleotidyltransferase domain-containing protein</fullName>
    </submittedName>
</protein>
<dbReference type="AlphaFoldDB" id="A0A1G9KUG4"/>
<accession>A0A1G9KUG4</accession>
<feature type="domain" description="Polymerase nucleotidyl transferase" evidence="1">
    <location>
        <begin position="11"/>
        <end position="92"/>
    </location>
</feature>
<keyword evidence="2" id="KW-0808">Transferase</keyword>
<proteinExistence type="predicted"/>
<dbReference type="OrthoDB" id="9814975at2"/>
<evidence type="ECO:0000313" key="2">
    <source>
        <dbReference type="EMBL" id="SDL53143.1"/>
    </source>
</evidence>
<evidence type="ECO:0000259" key="1">
    <source>
        <dbReference type="Pfam" id="PF01909"/>
    </source>
</evidence>
<dbReference type="PANTHER" id="PTHR33933:SF3">
    <property type="entry name" value="PROTEIN ADENYLYLTRANSFERASE MJ0604-RELATED"/>
    <property type="match status" value="1"/>
</dbReference>
<dbReference type="InterPro" id="IPR002934">
    <property type="entry name" value="Polymerase_NTP_transf_dom"/>
</dbReference>
<name>A0A1G9KUG4_9FIRM</name>
<dbReference type="CDD" id="cd05403">
    <property type="entry name" value="NT_KNTase_like"/>
    <property type="match status" value="1"/>
</dbReference>